<dbReference type="RefSeq" id="WP_070033770.1">
    <property type="nucleotide sequence ID" value="NZ_CP090057.1"/>
</dbReference>
<gene>
    <name evidence="2" type="ORF">CW895_13445</name>
</gene>
<feature type="region of interest" description="Disordered" evidence="1">
    <location>
        <begin position="118"/>
        <end position="139"/>
    </location>
</feature>
<comment type="caution">
    <text evidence="2">The sequence shown here is derived from an EMBL/GenBank/DDBJ whole genome shotgun (WGS) entry which is preliminary data.</text>
</comment>
<dbReference type="AlphaFoldDB" id="A0A7U8CJD8"/>
<reference evidence="2 3" key="1">
    <citation type="submission" date="2019-04" db="EMBL/GenBank/DDBJ databases">
        <authorList>
            <consortium name="GenomeTrakr network: Whole genome sequencing for foodborne pathogen traceback"/>
        </authorList>
    </citation>
    <scope>NUCLEOTIDE SEQUENCE [LARGE SCALE GENOMIC DNA]</scope>
    <source>
        <strain evidence="2 3">CFSAN072502</strain>
    </source>
</reference>
<dbReference type="EMBL" id="AABEKN010000006">
    <property type="protein sequence ID" value="EAG9354799.1"/>
    <property type="molecule type" value="Genomic_DNA"/>
</dbReference>
<dbReference type="Proteomes" id="UP000524387">
    <property type="component" value="Unassembled WGS sequence"/>
</dbReference>
<evidence type="ECO:0000313" key="2">
    <source>
        <dbReference type="EMBL" id="EAG9354799.1"/>
    </source>
</evidence>
<accession>A0A7U8CJD8</accession>
<evidence type="ECO:0000256" key="1">
    <source>
        <dbReference type="SAM" id="MobiDB-lite"/>
    </source>
</evidence>
<organism evidence="2 3">
    <name type="scientific">Listeria monocytogenes</name>
    <dbReference type="NCBI Taxonomy" id="1639"/>
    <lineage>
        <taxon>Bacteria</taxon>
        <taxon>Bacillati</taxon>
        <taxon>Bacillota</taxon>
        <taxon>Bacilli</taxon>
        <taxon>Bacillales</taxon>
        <taxon>Listeriaceae</taxon>
        <taxon>Listeria</taxon>
    </lineage>
</organism>
<protein>
    <submittedName>
        <fullName evidence="2">Uncharacterized protein</fullName>
    </submittedName>
</protein>
<sequence length="139" mass="15224">MGEISFSKDSEKIISEALLANITEVEKLAEVIRTSILDLQESFDFNIHGALASRFDNEEEGLKALAADVIAANMDKLQLFADTFEEVDIQMANQIDQVFLSTSDTVFSADSQARYNGAAGTGTNGFTQTEGKTYQRKEA</sequence>
<proteinExistence type="predicted"/>
<evidence type="ECO:0000313" key="3">
    <source>
        <dbReference type="Proteomes" id="UP000524387"/>
    </source>
</evidence>
<name>A0A7U8CJD8_LISMN</name>